<evidence type="ECO:0000313" key="2">
    <source>
        <dbReference type="Proteomes" id="UP000292884"/>
    </source>
</evidence>
<protein>
    <submittedName>
        <fullName evidence="1">GxxExxY protein</fullName>
    </submittedName>
</protein>
<dbReference type="Pfam" id="PF13366">
    <property type="entry name" value="PDDEXK_3"/>
    <property type="match status" value="1"/>
</dbReference>
<organism evidence="1 2">
    <name type="scientific">Pedobacter frigiditerrae</name>
    <dbReference type="NCBI Taxonomy" id="2530452"/>
    <lineage>
        <taxon>Bacteria</taxon>
        <taxon>Pseudomonadati</taxon>
        <taxon>Bacteroidota</taxon>
        <taxon>Sphingobacteriia</taxon>
        <taxon>Sphingobacteriales</taxon>
        <taxon>Sphingobacteriaceae</taxon>
        <taxon>Pedobacter</taxon>
    </lineage>
</organism>
<dbReference type="AlphaFoldDB" id="A0A4R0MXT6"/>
<dbReference type="Gene3D" id="3.90.320.10">
    <property type="match status" value="1"/>
</dbReference>
<dbReference type="InterPro" id="IPR026350">
    <property type="entry name" value="GxxExxY"/>
</dbReference>
<dbReference type="NCBIfam" id="TIGR04256">
    <property type="entry name" value="GxxExxY"/>
    <property type="match status" value="1"/>
</dbReference>
<proteinExistence type="predicted"/>
<name>A0A4R0MXT6_9SPHI</name>
<gene>
    <name evidence="1" type="ORF">EZ428_10105</name>
</gene>
<reference evidence="1 2" key="1">
    <citation type="submission" date="2019-02" db="EMBL/GenBank/DDBJ databases">
        <title>Pedobacter sp. RP-1-13 sp. nov., isolated from Arctic soil.</title>
        <authorList>
            <person name="Dahal R.H."/>
        </authorList>
    </citation>
    <scope>NUCLEOTIDE SEQUENCE [LARGE SCALE GENOMIC DNA]</scope>
    <source>
        <strain evidence="1 2">RP-1-13</strain>
    </source>
</reference>
<dbReference type="EMBL" id="SJSK01000002">
    <property type="protein sequence ID" value="TCC92075.1"/>
    <property type="molecule type" value="Genomic_DNA"/>
</dbReference>
<dbReference type="Proteomes" id="UP000292884">
    <property type="component" value="Unassembled WGS sequence"/>
</dbReference>
<dbReference type="InterPro" id="IPR011604">
    <property type="entry name" value="PDDEXK-like_dom_sf"/>
</dbReference>
<dbReference type="RefSeq" id="WP_131553016.1">
    <property type="nucleotide sequence ID" value="NZ_SJSK01000002.1"/>
</dbReference>
<evidence type="ECO:0000313" key="1">
    <source>
        <dbReference type="EMBL" id="TCC92075.1"/>
    </source>
</evidence>
<keyword evidence="2" id="KW-1185">Reference proteome</keyword>
<dbReference type="OrthoDB" id="1119698at2"/>
<comment type="caution">
    <text evidence="1">The sequence shown here is derived from an EMBL/GenBank/DDBJ whole genome shotgun (WGS) entry which is preliminary data.</text>
</comment>
<accession>A0A4R0MXT6</accession>
<sequence length="134" mass="15505">MTKAYLTDLIYKVNGAAIEIHKALGPGLLESVYHKCMIRELQLRNIDFKSELSIPINYKGLNIDVDLRCDLLIKNSLIVEFKSVEKVLPIHIAQLMTYMKLLKLPIGLMINFNCTHIFKEGQKTYVNELYEDIY</sequence>